<dbReference type="EMBL" id="JADNRY010000293">
    <property type="protein sequence ID" value="KAF9059567.1"/>
    <property type="molecule type" value="Genomic_DNA"/>
</dbReference>
<name>A0A9P5TYQ5_9AGAR</name>
<dbReference type="InterPro" id="IPR051722">
    <property type="entry name" value="Endocytosis_PI4K-reg_protein"/>
</dbReference>
<protein>
    <submittedName>
        <fullName evidence="5">Uncharacterized protein</fullName>
    </submittedName>
</protein>
<dbReference type="SUPFAM" id="SSF48452">
    <property type="entry name" value="TPR-like"/>
    <property type="match status" value="1"/>
</dbReference>
<feature type="region of interest" description="Disordered" evidence="4">
    <location>
        <begin position="476"/>
        <end position="506"/>
    </location>
</feature>
<feature type="compositionally biased region" description="Basic and acidic residues" evidence="4">
    <location>
        <begin position="647"/>
        <end position="678"/>
    </location>
</feature>
<sequence>MSLTKSQHYWSQLRLALVSGQWASSDPAKNPSGQPLPWPELFRKFKKHCASDRELIEVVEQVRELALLISVNESLRSNSDGGEHGEEDEYLLELGNECMLAPERIDEARTGYDVLKKCGSNFDTLNSALAYYAYALGKPEECLAHLAKVPDVSPVLDLVPLPVTLRAATNGSSSANLNAGTNANSISLTEIKQGRAWAMAETLRSVCLQGMSHEKLFPNDPSKALGTYAAAFPILAIVETELASPSHLPSHSYSYLHMHSHSRSTASSSYTSFTRYREIWRWVERLLWRAIILAARVFDVFHDHRVFDSCTQPDSLWTWLEHYSTCSVHWPPGFRSAHRSAISVIYLRAVVLRYGQGKNGKSKPTWLPLALSIVSSYRSILSLSTTFPKAGQRNRKVEDFVDLCVAIWETASVNRGEGWVIDILHWSTTLTFNSYNIQKHLTRLLYVSGDTHLARRTLRLYIQIVSKAYQTWYSSSSTSEGSISEPEGFEISGVEARDGREKEREADTDKSWVQTCVFGARMICKIVSSGSSSSGSRPSSYPPSSVKEIMDDLKEAGDLIEKAKTRLNREAEKELAASVDVAEGIWLTVVAFKQHNPDTRSLNLIKAHTLFLRSIALYPTPAAHYHVSISYARYIPPPPPRTRKNERRGTSVGREDRETKAEWEVGVEGEAKAERDAVGGEAKANQIADDSGNTDGDGHTQNLLLAIQHAATAAEGSPSEIRYWHLLGLLSAKTEQWEAAEGALDMGAAIDEPPIEDEGREKEVLTDMKMLIVPGVKPNGVNGVVGTIDGLPLSPMAISYVPDEEESTPVYVLPSQPQLGATHIQFSPFRTLLPPPSHPPASPSDKFEYALQLRMTQVAVAEYVEGAEGAAERLREVFGWIAEEKERRGVGIGIGGGGNIAEGLGKLKTPTPSELALYTSASAASTTSLGHEEIKALHDAATTGAETSTAPYTVSRSLSQTGSNNSNSTELHPPMPIPIMISPATPDDTTMDVTANANVRGGYTDAHGSMDVGTDKDRNNVTAYAFASEEHLRIQTQTQPTQTQQAIQTIQAAQAGQAEQTGQLVQLAQTHERDPSKSKKMQQKLKNQVQKGSTRISTISRKIGHGVVRNGSLRKLSSMPDFHAVLRPTSYQASSIHSRRRIAAPSPSHSQSEEKRSNNTSSPPLPPPSTLSLVPPASKTVRTIKQSQSQAQAQTLTATMIKENRLLSDLWLMSAATFRRLGKIEQAKGAIQEAEVRDATNPGVWVQLGLYYLAPGSNHDYLGLGMGSGSGLGFGEGAAKEAFQKALFIDSEDVGASVHLARMYLFPEGKTGTGGGGEKVELDKYKEDPDNIDLAAGLLAHLTQGAAWDVPEAWYFLAKAYGMQGRMERERECLTMSLRLSESRGVRDFVQALGLCL</sequence>
<feature type="coiled-coil region" evidence="3">
    <location>
        <begin position="546"/>
        <end position="573"/>
    </location>
</feature>
<gene>
    <name evidence="5" type="ORF">BDP27DRAFT_1341214</name>
</gene>
<feature type="compositionally biased region" description="Polar residues" evidence="4">
    <location>
        <begin position="954"/>
        <end position="970"/>
    </location>
</feature>
<dbReference type="InterPro" id="IPR019734">
    <property type="entry name" value="TPR_rpt"/>
</dbReference>
<feature type="region of interest" description="Disordered" evidence="4">
    <location>
        <begin position="1068"/>
        <end position="1095"/>
    </location>
</feature>
<feature type="compositionally biased region" description="Basic and acidic residues" evidence="4">
    <location>
        <begin position="495"/>
        <end position="506"/>
    </location>
</feature>
<feature type="compositionally biased region" description="Polar residues" evidence="4">
    <location>
        <begin position="1084"/>
        <end position="1095"/>
    </location>
</feature>
<comment type="caution">
    <text evidence="5">The sequence shown here is derived from an EMBL/GenBank/DDBJ whole genome shotgun (WGS) entry which is preliminary data.</text>
</comment>
<evidence type="ECO:0000256" key="2">
    <source>
        <dbReference type="ARBA" id="ARBA00038251"/>
    </source>
</evidence>
<comment type="function">
    <text evidence="1">Involved in endocytosis.</text>
</comment>
<dbReference type="InterPro" id="IPR011990">
    <property type="entry name" value="TPR-like_helical_dom_sf"/>
</dbReference>
<dbReference type="PANTHER" id="PTHR23083:SF464">
    <property type="entry name" value="TETRATRICOPEPTIDE REPEAT DOMAIN 7, ISOFORM A"/>
    <property type="match status" value="1"/>
</dbReference>
<feature type="region of interest" description="Disordered" evidence="4">
    <location>
        <begin position="954"/>
        <end position="983"/>
    </location>
</feature>
<dbReference type="Proteomes" id="UP000772434">
    <property type="component" value="Unassembled WGS sequence"/>
</dbReference>
<evidence type="ECO:0000256" key="4">
    <source>
        <dbReference type="SAM" id="MobiDB-lite"/>
    </source>
</evidence>
<evidence type="ECO:0000256" key="1">
    <source>
        <dbReference type="ARBA" id="ARBA00002550"/>
    </source>
</evidence>
<keyword evidence="6" id="KW-1185">Reference proteome</keyword>
<comment type="similarity">
    <text evidence="2">Belongs to the YPP1 family.</text>
</comment>
<accession>A0A9P5TYQ5</accession>
<dbReference type="Gene3D" id="1.25.40.10">
    <property type="entry name" value="Tetratricopeptide repeat domain"/>
    <property type="match status" value="1"/>
</dbReference>
<feature type="region of interest" description="Disordered" evidence="4">
    <location>
        <begin position="638"/>
        <end position="696"/>
    </location>
</feature>
<feature type="region of interest" description="Disordered" evidence="4">
    <location>
        <begin position="1130"/>
        <end position="1180"/>
    </location>
</feature>
<dbReference type="SMART" id="SM00028">
    <property type="entry name" value="TPR"/>
    <property type="match status" value="3"/>
</dbReference>
<evidence type="ECO:0000256" key="3">
    <source>
        <dbReference type="SAM" id="Coils"/>
    </source>
</evidence>
<reference evidence="5" key="1">
    <citation type="submission" date="2020-11" db="EMBL/GenBank/DDBJ databases">
        <authorList>
            <consortium name="DOE Joint Genome Institute"/>
            <person name="Ahrendt S."/>
            <person name="Riley R."/>
            <person name="Andreopoulos W."/>
            <person name="Labutti K."/>
            <person name="Pangilinan J."/>
            <person name="Ruiz-Duenas F.J."/>
            <person name="Barrasa J.M."/>
            <person name="Sanchez-Garcia M."/>
            <person name="Camarero S."/>
            <person name="Miyauchi S."/>
            <person name="Serrano A."/>
            <person name="Linde D."/>
            <person name="Babiker R."/>
            <person name="Drula E."/>
            <person name="Ayuso-Fernandez I."/>
            <person name="Pacheco R."/>
            <person name="Padilla G."/>
            <person name="Ferreira P."/>
            <person name="Barriuso J."/>
            <person name="Kellner H."/>
            <person name="Castanera R."/>
            <person name="Alfaro M."/>
            <person name="Ramirez L."/>
            <person name="Pisabarro A.G."/>
            <person name="Kuo A."/>
            <person name="Tritt A."/>
            <person name="Lipzen A."/>
            <person name="He G."/>
            <person name="Yan M."/>
            <person name="Ng V."/>
            <person name="Cullen D."/>
            <person name="Martin F."/>
            <person name="Rosso M.-N."/>
            <person name="Henrissat B."/>
            <person name="Hibbett D."/>
            <person name="Martinez A.T."/>
            <person name="Grigoriev I.V."/>
        </authorList>
    </citation>
    <scope>NUCLEOTIDE SEQUENCE</scope>
    <source>
        <strain evidence="5">AH 40177</strain>
    </source>
</reference>
<keyword evidence="3" id="KW-0175">Coiled coil</keyword>
<dbReference type="OrthoDB" id="29013at2759"/>
<feature type="compositionally biased region" description="Low complexity" evidence="4">
    <location>
        <begin position="476"/>
        <end position="486"/>
    </location>
</feature>
<evidence type="ECO:0000313" key="6">
    <source>
        <dbReference type="Proteomes" id="UP000772434"/>
    </source>
</evidence>
<proteinExistence type="inferred from homology"/>
<evidence type="ECO:0000313" key="5">
    <source>
        <dbReference type="EMBL" id="KAF9059567.1"/>
    </source>
</evidence>
<organism evidence="5 6">
    <name type="scientific">Rhodocollybia butyracea</name>
    <dbReference type="NCBI Taxonomy" id="206335"/>
    <lineage>
        <taxon>Eukaryota</taxon>
        <taxon>Fungi</taxon>
        <taxon>Dikarya</taxon>
        <taxon>Basidiomycota</taxon>
        <taxon>Agaricomycotina</taxon>
        <taxon>Agaricomycetes</taxon>
        <taxon>Agaricomycetidae</taxon>
        <taxon>Agaricales</taxon>
        <taxon>Marasmiineae</taxon>
        <taxon>Omphalotaceae</taxon>
        <taxon>Rhodocollybia</taxon>
    </lineage>
</organism>
<dbReference type="PANTHER" id="PTHR23083">
    <property type="entry name" value="TETRATRICOPEPTIDE REPEAT PROTEIN, TPR"/>
    <property type="match status" value="1"/>
</dbReference>